<accession>A0A5B7KD75</accession>
<sequence length="74" mass="7706">MISSEICSLEASVLASDGTVLHFLPGLSFFQETFIVTLRSAPSTIHGSAPMASPQSLAIPEACVCLAEPADGQR</sequence>
<reference evidence="1 2" key="1">
    <citation type="submission" date="2019-05" db="EMBL/GenBank/DDBJ databases">
        <title>Another draft genome of Portunus trituberculatus and its Hox gene families provides insights of decapod evolution.</title>
        <authorList>
            <person name="Jeong J.-H."/>
            <person name="Song I."/>
            <person name="Kim S."/>
            <person name="Choi T."/>
            <person name="Kim D."/>
            <person name="Ryu S."/>
            <person name="Kim W."/>
        </authorList>
    </citation>
    <scope>NUCLEOTIDE SEQUENCE [LARGE SCALE GENOMIC DNA]</scope>
    <source>
        <tissue evidence="1">Muscle</tissue>
    </source>
</reference>
<evidence type="ECO:0000313" key="1">
    <source>
        <dbReference type="EMBL" id="MPD04786.1"/>
    </source>
</evidence>
<dbReference type="AlphaFoldDB" id="A0A5B7KD75"/>
<name>A0A5B7KD75_PORTR</name>
<protein>
    <submittedName>
        <fullName evidence="1">Uncharacterized protein</fullName>
    </submittedName>
</protein>
<proteinExistence type="predicted"/>
<dbReference type="EMBL" id="VSRR010142760">
    <property type="protein sequence ID" value="MPD04786.1"/>
    <property type="molecule type" value="Genomic_DNA"/>
</dbReference>
<gene>
    <name evidence="1" type="ORF">E2C01_100493</name>
</gene>
<comment type="caution">
    <text evidence="1">The sequence shown here is derived from an EMBL/GenBank/DDBJ whole genome shotgun (WGS) entry which is preliminary data.</text>
</comment>
<keyword evidence="2" id="KW-1185">Reference proteome</keyword>
<dbReference type="Proteomes" id="UP000324222">
    <property type="component" value="Unassembled WGS sequence"/>
</dbReference>
<evidence type="ECO:0000313" key="2">
    <source>
        <dbReference type="Proteomes" id="UP000324222"/>
    </source>
</evidence>
<organism evidence="1 2">
    <name type="scientific">Portunus trituberculatus</name>
    <name type="common">Swimming crab</name>
    <name type="synonym">Neptunus trituberculatus</name>
    <dbReference type="NCBI Taxonomy" id="210409"/>
    <lineage>
        <taxon>Eukaryota</taxon>
        <taxon>Metazoa</taxon>
        <taxon>Ecdysozoa</taxon>
        <taxon>Arthropoda</taxon>
        <taxon>Crustacea</taxon>
        <taxon>Multicrustacea</taxon>
        <taxon>Malacostraca</taxon>
        <taxon>Eumalacostraca</taxon>
        <taxon>Eucarida</taxon>
        <taxon>Decapoda</taxon>
        <taxon>Pleocyemata</taxon>
        <taxon>Brachyura</taxon>
        <taxon>Eubrachyura</taxon>
        <taxon>Portunoidea</taxon>
        <taxon>Portunidae</taxon>
        <taxon>Portuninae</taxon>
        <taxon>Portunus</taxon>
    </lineage>
</organism>